<comment type="catalytic activity">
    <reaction evidence="4">
        <text>UTP + H2O = UMP + diphosphate + H(+)</text>
        <dbReference type="Rhea" id="RHEA:29395"/>
        <dbReference type="ChEBI" id="CHEBI:15377"/>
        <dbReference type="ChEBI" id="CHEBI:15378"/>
        <dbReference type="ChEBI" id="CHEBI:33019"/>
        <dbReference type="ChEBI" id="CHEBI:46398"/>
        <dbReference type="ChEBI" id="CHEBI:57865"/>
        <dbReference type="EC" id="3.6.1.9"/>
    </reaction>
</comment>
<comment type="cofactor">
    <cofactor evidence="1 4">
        <name>a divalent metal cation</name>
        <dbReference type="ChEBI" id="CHEBI:60240"/>
    </cofactor>
</comment>
<feature type="site" description="Important for substrate specificity" evidence="4">
    <location>
        <position position="73"/>
    </location>
</feature>
<feature type="active site" description="Proton acceptor" evidence="4">
    <location>
        <position position="72"/>
    </location>
</feature>
<feature type="site" description="Important for substrate specificity" evidence="4">
    <location>
        <position position="157"/>
    </location>
</feature>
<comment type="caution">
    <text evidence="4">Lacks conserved residue(s) required for the propagation of feature annotation.</text>
</comment>
<dbReference type="Pfam" id="PF02545">
    <property type="entry name" value="Maf"/>
    <property type="match status" value="1"/>
</dbReference>
<dbReference type="GO" id="GO:0036221">
    <property type="term" value="F:UTP diphosphatase activity"/>
    <property type="evidence" value="ECO:0007669"/>
    <property type="project" value="RHEA"/>
</dbReference>
<keyword evidence="6" id="KW-1185">Reference proteome</keyword>
<comment type="function">
    <text evidence="4">Nucleoside triphosphate pyrophosphatase that hydrolyzes dTTP and UTP. May have a dual role in cell division arrest and in preventing the incorporation of modified nucleotides into cellular nucleic acids.</text>
</comment>
<dbReference type="PANTHER" id="PTHR43213">
    <property type="entry name" value="BIFUNCTIONAL DTTP/UTP PYROPHOSPHATASE/METHYLTRANSFERASE PROTEIN-RELATED"/>
    <property type="match status" value="1"/>
</dbReference>
<sequence length="193" mass="21227">MNTPLILASTSPRRRDLMTSAGYQFEVHPPRDTAECGICSKETPPELVARLAYQKAADVGERRSGGLIIGCDTVAECCGQILGKPTSREHAGQMLRLLRGRVHHVYSGLCLIRQRDQETRVKVAVTKLKMDAVTDSQLEDYLDTELWEGKAGAFGYQDGVDWLQVLAGSESNVVGLPLELLAEMLDELHYSPG</sequence>
<keyword evidence="2 4" id="KW-0378">Hydrolase</keyword>
<dbReference type="PIRSF" id="PIRSF006305">
    <property type="entry name" value="Maf"/>
    <property type="match status" value="1"/>
</dbReference>
<dbReference type="GO" id="GO:0005737">
    <property type="term" value="C:cytoplasm"/>
    <property type="evidence" value="ECO:0007669"/>
    <property type="project" value="UniProtKB-SubCell"/>
</dbReference>
<protein>
    <recommendedName>
        <fullName evidence="4">dTTP/UTP pyrophosphatase</fullName>
        <shortName evidence="4">dTTPase/UTPase</shortName>
        <ecNumber evidence="4">3.6.1.9</ecNumber>
    </recommendedName>
    <alternativeName>
        <fullName evidence="4">Nucleoside triphosphate pyrophosphatase</fullName>
    </alternativeName>
    <alternativeName>
        <fullName evidence="4">Nucleotide pyrophosphatase</fullName>
        <shortName evidence="4">Nucleotide PPase</shortName>
    </alternativeName>
</protein>
<dbReference type="KEGG" id="lcre:Pla8534_11740"/>
<dbReference type="AlphaFoldDB" id="A0A518DNH9"/>
<evidence type="ECO:0000256" key="2">
    <source>
        <dbReference type="ARBA" id="ARBA00022801"/>
    </source>
</evidence>
<dbReference type="HAMAP" id="MF_00528">
    <property type="entry name" value="Maf"/>
    <property type="match status" value="1"/>
</dbReference>
<evidence type="ECO:0000313" key="6">
    <source>
        <dbReference type="Proteomes" id="UP000317648"/>
    </source>
</evidence>
<gene>
    <name evidence="5" type="primary">yhdE</name>
    <name evidence="5" type="ORF">Pla8534_11740</name>
</gene>
<comment type="similarity">
    <text evidence="4">Belongs to the Maf family. YhdE subfamily.</text>
</comment>
<dbReference type="Gene3D" id="3.90.950.10">
    <property type="match status" value="1"/>
</dbReference>
<dbReference type="RefSeq" id="WP_145050159.1">
    <property type="nucleotide sequence ID" value="NZ_CP036433.1"/>
</dbReference>
<comment type="subcellular location">
    <subcellularLocation>
        <location evidence="4">Cytoplasm</location>
    </subcellularLocation>
</comment>
<evidence type="ECO:0000313" key="5">
    <source>
        <dbReference type="EMBL" id="QDU93394.1"/>
    </source>
</evidence>
<feature type="site" description="Important for substrate specificity" evidence="4">
    <location>
        <position position="13"/>
    </location>
</feature>
<keyword evidence="4" id="KW-0963">Cytoplasm</keyword>
<dbReference type="EC" id="3.6.1.9" evidence="4"/>
<dbReference type="Proteomes" id="UP000317648">
    <property type="component" value="Chromosome"/>
</dbReference>
<evidence type="ECO:0000256" key="4">
    <source>
        <dbReference type="HAMAP-Rule" id="MF_00528"/>
    </source>
</evidence>
<dbReference type="PANTHER" id="PTHR43213:SF5">
    <property type="entry name" value="BIFUNCTIONAL DTTP_UTP PYROPHOSPHATASE_METHYLTRANSFERASE PROTEIN-RELATED"/>
    <property type="match status" value="1"/>
</dbReference>
<comment type="catalytic activity">
    <reaction evidence="4">
        <text>dTTP + H2O = dTMP + diphosphate + H(+)</text>
        <dbReference type="Rhea" id="RHEA:28534"/>
        <dbReference type="ChEBI" id="CHEBI:15377"/>
        <dbReference type="ChEBI" id="CHEBI:15378"/>
        <dbReference type="ChEBI" id="CHEBI:33019"/>
        <dbReference type="ChEBI" id="CHEBI:37568"/>
        <dbReference type="ChEBI" id="CHEBI:63528"/>
        <dbReference type="EC" id="3.6.1.9"/>
    </reaction>
</comment>
<dbReference type="CDD" id="cd00555">
    <property type="entry name" value="Maf"/>
    <property type="match status" value="1"/>
</dbReference>
<dbReference type="EMBL" id="CP036433">
    <property type="protein sequence ID" value="QDU93394.1"/>
    <property type="molecule type" value="Genomic_DNA"/>
</dbReference>
<dbReference type="GO" id="GO:0036218">
    <property type="term" value="F:dTTP diphosphatase activity"/>
    <property type="evidence" value="ECO:0007669"/>
    <property type="project" value="RHEA"/>
</dbReference>
<name>A0A518DNH9_9BACT</name>
<keyword evidence="3 4" id="KW-0546">Nucleotide metabolism</keyword>
<proteinExistence type="inferred from homology"/>
<dbReference type="InterPro" id="IPR003697">
    <property type="entry name" value="Maf-like"/>
</dbReference>
<dbReference type="InterPro" id="IPR029001">
    <property type="entry name" value="ITPase-like_fam"/>
</dbReference>
<organism evidence="5 6">
    <name type="scientific">Lignipirellula cremea</name>
    <dbReference type="NCBI Taxonomy" id="2528010"/>
    <lineage>
        <taxon>Bacteria</taxon>
        <taxon>Pseudomonadati</taxon>
        <taxon>Planctomycetota</taxon>
        <taxon>Planctomycetia</taxon>
        <taxon>Pirellulales</taxon>
        <taxon>Pirellulaceae</taxon>
        <taxon>Lignipirellula</taxon>
    </lineage>
</organism>
<evidence type="ECO:0000256" key="3">
    <source>
        <dbReference type="ARBA" id="ARBA00023080"/>
    </source>
</evidence>
<dbReference type="SUPFAM" id="SSF52972">
    <property type="entry name" value="ITPase-like"/>
    <property type="match status" value="1"/>
</dbReference>
<dbReference type="OrthoDB" id="9807767at2"/>
<reference evidence="5 6" key="1">
    <citation type="submission" date="2019-02" db="EMBL/GenBank/DDBJ databases">
        <title>Deep-cultivation of Planctomycetes and their phenomic and genomic characterization uncovers novel biology.</title>
        <authorList>
            <person name="Wiegand S."/>
            <person name="Jogler M."/>
            <person name="Boedeker C."/>
            <person name="Pinto D."/>
            <person name="Vollmers J."/>
            <person name="Rivas-Marin E."/>
            <person name="Kohn T."/>
            <person name="Peeters S.H."/>
            <person name="Heuer A."/>
            <person name="Rast P."/>
            <person name="Oberbeckmann S."/>
            <person name="Bunk B."/>
            <person name="Jeske O."/>
            <person name="Meyerdierks A."/>
            <person name="Storesund J.E."/>
            <person name="Kallscheuer N."/>
            <person name="Luecker S."/>
            <person name="Lage O.M."/>
            <person name="Pohl T."/>
            <person name="Merkel B.J."/>
            <person name="Hornburger P."/>
            <person name="Mueller R.-W."/>
            <person name="Bruemmer F."/>
            <person name="Labrenz M."/>
            <person name="Spormann A.M."/>
            <person name="Op den Camp H."/>
            <person name="Overmann J."/>
            <person name="Amann R."/>
            <person name="Jetten M.S.M."/>
            <person name="Mascher T."/>
            <person name="Medema M.H."/>
            <person name="Devos D.P."/>
            <person name="Kaster A.-K."/>
            <person name="Ovreas L."/>
            <person name="Rohde M."/>
            <person name="Galperin M.Y."/>
            <person name="Jogler C."/>
        </authorList>
    </citation>
    <scope>NUCLEOTIDE SEQUENCE [LARGE SCALE GENOMIC DNA]</scope>
    <source>
        <strain evidence="5 6">Pla85_3_4</strain>
    </source>
</reference>
<dbReference type="GO" id="GO:0009117">
    <property type="term" value="P:nucleotide metabolic process"/>
    <property type="evidence" value="ECO:0007669"/>
    <property type="project" value="UniProtKB-KW"/>
</dbReference>
<dbReference type="NCBIfam" id="TIGR00172">
    <property type="entry name" value="maf"/>
    <property type="match status" value="1"/>
</dbReference>
<evidence type="ECO:0000256" key="1">
    <source>
        <dbReference type="ARBA" id="ARBA00001968"/>
    </source>
</evidence>
<accession>A0A518DNH9</accession>